<comment type="similarity">
    <text evidence="11">Belongs to the tetrahydrofolate dehydrogenase/cyclohydrolase family.</text>
</comment>
<keyword evidence="5 11" id="KW-0378">Hydrolase</keyword>
<dbReference type="InterPro" id="IPR020630">
    <property type="entry name" value="THF_DH/CycHdrlase_cat_dom"/>
</dbReference>
<evidence type="ECO:0000256" key="7">
    <source>
        <dbReference type="ARBA" id="ARBA00023002"/>
    </source>
</evidence>
<dbReference type="CDD" id="cd01080">
    <property type="entry name" value="NAD_bind_m-THF_DH_Cyclohyd"/>
    <property type="match status" value="1"/>
</dbReference>
<dbReference type="Pfam" id="PF00763">
    <property type="entry name" value="THF_DHG_CYH"/>
    <property type="match status" value="1"/>
</dbReference>
<keyword evidence="4 11" id="KW-0658">Purine biosynthesis</keyword>
<keyword evidence="10 11" id="KW-0511">Multifunctional enzyme</keyword>
<dbReference type="PRINTS" id="PR00085">
    <property type="entry name" value="THFDHDRGNASE"/>
</dbReference>
<keyword evidence="7 11" id="KW-0560">Oxidoreductase</keyword>
<evidence type="ECO:0000256" key="1">
    <source>
        <dbReference type="ARBA" id="ARBA00004777"/>
    </source>
</evidence>
<sequence>MTELLDGAKVAKIINDKTSQRVAGLDKPVTLAVIYDPDNEGSQLYVGMKSRKAAKLGIQTRDIPVGADETTESVIALVESLNADDDVTGILVQSPLAKVIKERQVFSAVAPSKDADGLGATVQGMLFGDALEPYTVAATPQGVMSLLNYYHIPTKGKVALVIGRSQLFGRPMSALLNNADATVTVAHRFTEPDVLKRLLKFADIVAVGVGIPNFIKGKDLKQGATVIDVGMNVVDGKATGDVDFDSAQGIADFITPVPGGVGPMTIATLLENTVTLAEQNK</sequence>
<evidence type="ECO:0000256" key="5">
    <source>
        <dbReference type="ARBA" id="ARBA00022801"/>
    </source>
</evidence>
<protein>
    <recommendedName>
        <fullName evidence="11">Bifunctional protein FolD</fullName>
    </recommendedName>
    <domain>
        <recommendedName>
            <fullName evidence="11">Methylenetetrahydrofolate dehydrogenase</fullName>
            <ecNumber evidence="11">1.5.1.5</ecNumber>
        </recommendedName>
    </domain>
    <domain>
        <recommendedName>
            <fullName evidence="11">Methenyltetrahydrofolate cyclohydrolase</fullName>
            <ecNumber evidence="11">3.5.4.9</ecNumber>
        </recommendedName>
    </domain>
</protein>
<name>A0A1X0VGD4_LEUPS</name>
<dbReference type="GO" id="GO:0006164">
    <property type="term" value="P:purine nucleotide biosynthetic process"/>
    <property type="evidence" value="ECO:0007669"/>
    <property type="project" value="UniProtKB-KW"/>
</dbReference>
<dbReference type="Proteomes" id="UP000192288">
    <property type="component" value="Unassembled WGS sequence"/>
</dbReference>
<evidence type="ECO:0000256" key="11">
    <source>
        <dbReference type="HAMAP-Rule" id="MF_01576"/>
    </source>
</evidence>
<keyword evidence="9 11" id="KW-0486">Methionine biosynthesis</keyword>
<comment type="caution">
    <text evidence="14">The sequence shown here is derived from an EMBL/GenBank/DDBJ whole genome shotgun (WGS) entry which is preliminary data.</text>
</comment>
<dbReference type="STRING" id="33968.BMS77_03330"/>
<comment type="caution">
    <text evidence="11">Lacks conserved residue(s) required for the propagation of feature annotation.</text>
</comment>
<evidence type="ECO:0000313" key="14">
    <source>
        <dbReference type="EMBL" id="ORI98768.1"/>
    </source>
</evidence>
<feature type="domain" description="Tetrahydrofolate dehydrogenase/cyclohydrolase NAD(P)-binding" evidence="13">
    <location>
        <begin position="138"/>
        <end position="280"/>
    </location>
</feature>
<keyword evidence="8 11" id="KW-0368">Histidine biosynthesis</keyword>
<evidence type="ECO:0000256" key="3">
    <source>
        <dbReference type="ARBA" id="ARBA00022605"/>
    </source>
</evidence>
<evidence type="ECO:0000256" key="9">
    <source>
        <dbReference type="ARBA" id="ARBA00023167"/>
    </source>
</evidence>
<dbReference type="InterPro" id="IPR036291">
    <property type="entry name" value="NAD(P)-bd_dom_sf"/>
</dbReference>
<evidence type="ECO:0000256" key="10">
    <source>
        <dbReference type="ARBA" id="ARBA00023268"/>
    </source>
</evidence>
<comment type="catalytic activity">
    <reaction evidence="11">
        <text>(6R)-5,10-methenyltetrahydrofolate + H2O = (6R)-10-formyltetrahydrofolate + H(+)</text>
        <dbReference type="Rhea" id="RHEA:23700"/>
        <dbReference type="ChEBI" id="CHEBI:15377"/>
        <dbReference type="ChEBI" id="CHEBI:15378"/>
        <dbReference type="ChEBI" id="CHEBI:57455"/>
        <dbReference type="ChEBI" id="CHEBI:195366"/>
        <dbReference type="EC" id="3.5.4.9"/>
    </reaction>
</comment>
<keyword evidence="6 11" id="KW-0521">NADP</keyword>
<reference evidence="14 15" key="1">
    <citation type="journal article" date="2017" name="Front. Microbiol.">
        <title>Genomic Characterization of Dairy Associated Leuconostoc Species and Diversity of Leuconostocs in Undefined Mixed Mesophilic Starter Cultures.</title>
        <authorList>
            <person name="Frantzen C.A."/>
            <person name="Kot W."/>
            <person name="Pedersen T.B."/>
            <person name="Ardo Y.M."/>
            <person name="Broadbent J.R."/>
            <person name="Neve H."/>
            <person name="Hansen L.H."/>
            <person name="Dal Bello F."/>
            <person name="Ostlie H.M."/>
            <person name="Kleppen H.P."/>
            <person name="Vogensen F.K."/>
            <person name="Holo H."/>
        </authorList>
    </citation>
    <scope>NUCLEOTIDE SEQUENCE [LARGE SCALE GENOMIC DNA]</scope>
    <source>
        <strain evidence="14 15">LMGCF08</strain>
    </source>
</reference>
<dbReference type="InterPro" id="IPR020631">
    <property type="entry name" value="THF_DH/CycHdrlase_NAD-bd_dom"/>
</dbReference>
<dbReference type="InterPro" id="IPR020867">
    <property type="entry name" value="THF_DH/CycHdrlase_CS"/>
</dbReference>
<dbReference type="PROSITE" id="PS00767">
    <property type="entry name" value="THF_DHG_CYH_2"/>
    <property type="match status" value="1"/>
</dbReference>
<keyword evidence="2 11" id="KW-0554">One-carbon metabolism</keyword>
<accession>A0A1X0VGD4</accession>
<dbReference type="AlphaFoldDB" id="A0A1X0VGD4"/>
<dbReference type="Gene3D" id="3.40.50.10860">
    <property type="entry name" value="Leucine Dehydrogenase, chain A, domain 1"/>
    <property type="match status" value="1"/>
</dbReference>
<dbReference type="InterPro" id="IPR046346">
    <property type="entry name" value="Aminoacid_DH-like_N_sf"/>
</dbReference>
<feature type="domain" description="Tetrahydrofolate dehydrogenase/cyclohydrolase catalytic" evidence="12">
    <location>
        <begin position="5"/>
        <end position="116"/>
    </location>
</feature>
<evidence type="ECO:0000313" key="15">
    <source>
        <dbReference type="Proteomes" id="UP000192288"/>
    </source>
</evidence>
<dbReference type="HAMAP" id="MF_01576">
    <property type="entry name" value="THF_DHG_CYH"/>
    <property type="match status" value="1"/>
</dbReference>
<dbReference type="GO" id="GO:0004488">
    <property type="term" value="F:methylenetetrahydrofolate dehydrogenase (NADP+) activity"/>
    <property type="evidence" value="ECO:0007669"/>
    <property type="project" value="UniProtKB-UniRule"/>
</dbReference>
<comment type="catalytic activity">
    <reaction evidence="11">
        <text>(6R)-5,10-methylene-5,6,7,8-tetrahydrofolate + NADP(+) = (6R)-5,10-methenyltetrahydrofolate + NADPH</text>
        <dbReference type="Rhea" id="RHEA:22812"/>
        <dbReference type="ChEBI" id="CHEBI:15636"/>
        <dbReference type="ChEBI" id="CHEBI:57455"/>
        <dbReference type="ChEBI" id="CHEBI:57783"/>
        <dbReference type="ChEBI" id="CHEBI:58349"/>
        <dbReference type="EC" id="1.5.1.5"/>
    </reaction>
</comment>
<proteinExistence type="inferred from homology"/>
<dbReference type="PANTHER" id="PTHR48099">
    <property type="entry name" value="C-1-TETRAHYDROFOLATE SYNTHASE, CYTOPLASMIC-RELATED"/>
    <property type="match status" value="1"/>
</dbReference>
<dbReference type="Gene3D" id="3.40.50.720">
    <property type="entry name" value="NAD(P)-binding Rossmann-like Domain"/>
    <property type="match status" value="1"/>
</dbReference>
<evidence type="ECO:0000256" key="6">
    <source>
        <dbReference type="ARBA" id="ARBA00022857"/>
    </source>
</evidence>
<gene>
    <name evidence="11" type="primary">folD</name>
    <name evidence="14" type="ORF">BMR96_00510</name>
</gene>
<dbReference type="EMBL" id="MPLS01000001">
    <property type="protein sequence ID" value="ORI98768.1"/>
    <property type="molecule type" value="Genomic_DNA"/>
</dbReference>
<keyword evidence="3 11" id="KW-0028">Amino-acid biosynthesis</keyword>
<organism evidence="14 15">
    <name type="scientific">Leuconostoc pseudomesenteroides</name>
    <dbReference type="NCBI Taxonomy" id="33968"/>
    <lineage>
        <taxon>Bacteria</taxon>
        <taxon>Bacillati</taxon>
        <taxon>Bacillota</taxon>
        <taxon>Bacilli</taxon>
        <taxon>Lactobacillales</taxon>
        <taxon>Lactobacillaceae</taxon>
        <taxon>Leuconostoc</taxon>
    </lineage>
</organism>
<dbReference type="PANTHER" id="PTHR48099:SF5">
    <property type="entry name" value="C-1-TETRAHYDROFOLATE SYNTHASE, CYTOPLASMIC"/>
    <property type="match status" value="1"/>
</dbReference>
<dbReference type="eggNOG" id="COG0190">
    <property type="taxonomic scope" value="Bacteria"/>
</dbReference>
<evidence type="ECO:0000259" key="12">
    <source>
        <dbReference type="Pfam" id="PF00763"/>
    </source>
</evidence>
<dbReference type="EC" id="3.5.4.9" evidence="11"/>
<comment type="pathway">
    <text evidence="1 11">One-carbon metabolism; tetrahydrofolate interconversion.</text>
</comment>
<dbReference type="GO" id="GO:0005829">
    <property type="term" value="C:cytosol"/>
    <property type="evidence" value="ECO:0007669"/>
    <property type="project" value="TreeGrafter"/>
</dbReference>
<comment type="subunit">
    <text evidence="11">Homodimer.</text>
</comment>
<dbReference type="SUPFAM" id="SSF53223">
    <property type="entry name" value="Aminoacid dehydrogenase-like, N-terminal domain"/>
    <property type="match status" value="1"/>
</dbReference>
<comment type="function">
    <text evidence="11">Catalyzes the oxidation of 5,10-methylenetetrahydrofolate to 5,10-methenyltetrahydrofolate and then the hydrolysis of 5,10-methenyltetrahydrofolate to 10-formyltetrahydrofolate.</text>
</comment>
<dbReference type="InterPro" id="IPR000672">
    <property type="entry name" value="THF_DH/CycHdrlase"/>
</dbReference>
<dbReference type="GO" id="GO:0035999">
    <property type="term" value="P:tetrahydrofolate interconversion"/>
    <property type="evidence" value="ECO:0007669"/>
    <property type="project" value="UniProtKB-UniRule"/>
</dbReference>
<evidence type="ECO:0000259" key="13">
    <source>
        <dbReference type="Pfam" id="PF02882"/>
    </source>
</evidence>
<feature type="binding site" evidence="11">
    <location>
        <begin position="163"/>
        <end position="165"/>
    </location>
    <ligand>
        <name>NADP(+)</name>
        <dbReference type="ChEBI" id="CHEBI:58349"/>
    </ligand>
</feature>
<evidence type="ECO:0000256" key="2">
    <source>
        <dbReference type="ARBA" id="ARBA00022563"/>
    </source>
</evidence>
<dbReference type="RefSeq" id="WP_004910198.1">
    <property type="nucleotide sequence ID" value="NZ_MPLS01000001.1"/>
</dbReference>
<dbReference type="SUPFAM" id="SSF51735">
    <property type="entry name" value="NAD(P)-binding Rossmann-fold domains"/>
    <property type="match status" value="1"/>
</dbReference>
<dbReference type="EC" id="1.5.1.5" evidence="11"/>
<dbReference type="GO" id="GO:0009086">
    <property type="term" value="P:methionine biosynthetic process"/>
    <property type="evidence" value="ECO:0007669"/>
    <property type="project" value="UniProtKB-KW"/>
</dbReference>
<dbReference type="GO" id="GO:0004477">
    <property type="term" value="F:methenyltetrahydrofolate cyclohydrolase activity"/>
    <property type="evidence" value="ECO:0007669"/>
    <property type="project" value="UniProtKB-UniRule"/>
</dbReference>
<evidence type="ECO:0000256" key="8">
    <source>
        <dbReference type="ARBA" id="ARBA00023102"/>
    </source>
</evidence>
<dbReference type="Pfam" id="PF02882">
    <property type="entry name" value="THF_DHG_CYH_C"/>
    <property type="match status" value="1"/>
</dbReference>
<evidence type="ECO:0000256" key="4">
    <source>
        <dbReference type="ARBA" id="ARBA00022755"/>
    </source>
</evidence>
<dbReference type="GO" id="GO:0000105">
    <property type="term" value="P:L-histidine biosynthetic process"/>
    <property type="evidence" value="ECO:0007669"/>
    <property type="project" value="UniProtKB-KW"/>
</dbReference>
<dbReference type="UniPathway" id="UPA00193"/>